<evidence type="ECO:0000256" key="3">
    <source>
        <dbReference type="ARBA" id="ARBA00022676"/>
    </source>
</evidence>
<dbReference type="GO" id="GO:0009435">
    <property type="term" value="P:NAD+ biosynthetic process"/>
    <property type="evidence" value="ECO:0007669"/>
    <property type="project" value="InterPro"/>
</dbReference>
<keyword evidence="3 5" id="KW-0328">Glycosyltransferase</keyword>
<dbReference type="InterPro" id="IPR002638">
    <property type="entry name" value="Quinolinate_PRibosylTrfase_C"/>
</dbReference>
<dbReference type="KEGG" id="rru:Rru_A1543"/>
<comment type="similarity">
    <text evidence="1 5">Belongs to the NadC/ModD family.</text>
</comment>
<dbReference type="Pfam" id="PF01729">
    <property type="entry name" value="QRPTase_C"/>
    <property type="match status" value="1"/>
</dbReference>
<dbReference type="EMBL" id="CP000230">
    <property type="protein sequence ID" value="ABC22343.1"/>
    <property type="molecule type" value="Genomic_DNA"/>
</dbReference>
<proteinExistence type="inferred from homology"/>
<dbReference type="InterPro" id="IPR027277">
    <property type="entry name" value="NadC/ModD"/>
</dbReference>
<dbReference type="Gene3D" id="3.20.20.70">
    <property type="entry name" value="Aldolase class I"/>
    <property type="match status" value="1"/>
</dbReference>
<dbReference type="PANTHER" id="PTHR32179">
    <property type="entry name" value="NICOTINATE-NUCLEOTIDE PYROPHOSPHORYLASE [CARBOXYLATING]"/>
    <property type="match status" value="1"/>
</dbReference>
<reference evidence="8 9" key="1">
    <citation type="journal article" date="2011" name="Stand. Genomic Sci.">
        <title>Complete genome sequence of Rhodospirillum rubrum type strain (S1).</title>
        <authorList>
            <person name="Munk A.C."/>
            <person name="Copeland A."/>
            <person name="Lucas S."/>
            <person name="Lapidus A."/>
            <person name="Del Rio T.G."/>
            <person name="Barry K."/>
            <person name="Detter J.C."/>
            <person name="Hammon N."/>
            <person name="Israni S."/>
            <person name="Pitluck S."/>
            <person name="Brettin T."/>
            <person name="Bruce D."/>
            <person name="Han C."/>
            <person name="Tapia R."/>
            <person name="Gilna P."/>
            <person name="Schmutz J."/>
            <person name="Larimer F."/>
            <person name="Land M."/>
            <person name="Kyrpides N.C."/>
            <person name="Mavromatis K."/>
            <person name="Richardson P."/>
            <person name="Rohde M."/>
            <person name="Goker M."/>
            <person name="Klenk H.P."/>
            <person name="Zhang Y."/>
            <person name="Roberts G.P."/>
            <person name="Reslewic S."/>
            <person name="Schwartz D.C."/>
        </authorList>
    </citation>
    <scope>NUCLEOTIDE SEQUENCE [LARGE SCALE GENOMIC DNA]</scope>
    <source>
        <strain evidence="9">ATCC 11170 / ATH 1.1.1 / DSM 467 / LMG 4362 / NCIMB 8255 / S1</strain>
    </source>
</reference>
<name>Q2RU52_RHORT</name>
<evidence type="ECO:0000313" key="8">
    <source>
        <dbReference type="EMBL" id="ABC22343.1"/>
    </source>
</evidence>
<dbReference type="HOGENOM" id="CLU_039622_2_1_5"/>
<dbReference type="PhylomeDB" id="Q2RU52"/>
<dbReference type="RefSeq" id="WP_011389418.1">
    <property type="nucleotide sequence ID" value="NC_007643.1"/>
</dbReference>
<dbReference type="CDD" id="cd01573">
    <property type="entry name" value="modD_like"/>
    <property type="match status" value="1"/>
</dbReference>
<dbReference type="GO" id="GO:0004514">
    <property type="term" value="F:nicotinate-nucleotide diphosphorylase (carboxylating) activity"/>
    <property type="evidence" value="ECO:0007669"/>
    <property type="project" value="InterPro"/>
</dbReference>
<evidence type="ECO:0000259" key="7">
    <source>
        <dbReference type="Pfam" id="PF02749"/>
    </source>
</evidence>
<evidence type="ECO:0000259" key="6">
    <source>
        <dbReference type="Pfam" id="PF01729"/>
    </source>
</evidence>
<dbReference type="SUPFAM" id="SSF51690">
    <property type="entry name" value="Nicotinate/Quinolinate PRTase C-terminal domain-like"/>
    <property type="match status" value="1"/>
</dbReference>
<dbReference type="GO" id="GO:0034213">
    <property type="term" value="P:quinolinate catabolic process"/>
    <property type="evidence" value="ECO:0007669"/>
    <property type="project" value="TreeGrafter"/>
</dbReference>
<dbReference type="GO" id="GO:0005737">
    <property type="term" value="C:cytoplasm"/>
    <property type="evidence" value="ECO:0007669"/>
    <property type="project" value="TreeGrafter"/>
</dbReference>
<dbReference type="InterPro" id="IPR037128">
    <property type="entry name" value="Quinolinate_PRibosylTase_N_sf"/>
</dbReference>
<evidence type="ECO:0000256" key="2">
    <source>
        <dbReference type="ARBA" id="ARBA00019205"/>
    </source>
</evidence>
<dbReference type="SUPFAM" id="SSF54675">
    <property type="entry name" value="Nicotinate/Quinolinate PRTase N-terminal domain-like"/>
    <property type="match status" value="1"/>
</dbReference>
<dbReference type="InterPro" id="IPR006242">
    <property type="entry name" value="ModD"/>
</dbReference>
<dbReference type="EnsemblBacteria" id="ABC22343">
    <property type="protein sequence ID" value="ABC22343"/>
    <property type="gene ID" value="Rru_A1543"/>
</dbReference>
<sequence>MVPRLADSALLALLAEDTPFGDLTTDSLDIGARPGRLVMRARAPMVLCGVEEAVRLCQLTGAEARAHHASGDRIAADTVVLSAEGSAASLHLAWKVAQTLMEYASGIASAARLMVDAARAENPAAMVATTRKAFPGTRALAMRAAQAGGAIPHRLGLSETLLVFAEHRAFLDPGERAGHLAALRARCPERRLVVEVCGDEEARAAALAGAEVLQLERFSPADVAALAAWLAATPAAAGVTLAAAGGVTPENAGAYVRAGARVLVTSAPYFAKPKDIKVVIEALPAL</sequence>
<gene>
    <name evidence="8" type="ordered locus">Rru_A1543</name>
</gene>
<accession>Q2RU52</accession>
<evidence type="ECO:0000256" key="5">
    <source>
        <dbReference type="PIRNR" id="PIRNR006250"/>
    </source>
</evidence>
<feature type="domain" description="Quinolinate phosphoribosyl transferase N-terminal" evidence="7">
    <location>
        <begin position="22"/>
        <end position="105"/>
    </location>
</feature>
<dbReference type="Pfam" id="PF02749">
    <property type="entry name" value="QRPTase_N"/>
    <property type="match status" value="1"/>
</dbReference>
<dbReference type="eggNOG" id="COG0157">
    <property type="taxonomic scope" value="Bacteria"/>
</dbReference>
<dbReference type="Proteomes" id="UP000001929">
    <property type="component" value="Chromosome"/>
</dbReference>
<dbReference type="Gene3D" id="3.90.1170.20">
    <property type="entry name" value="Quinolinate phosphoribosyl transferase, N-terminal domain"/>
    <property type="match status" value="1"/>
</dbReference>
<keyword evidence="9" id="KW-1185">Reference proteome</keyword>
<dbReference type="InterPro" id="IPR013785">
    <property type="entry name" value="Aldolase_TIM"/>
</dbReference>
<keyword evidence="4 5" id="KW-0808">Transferase</keyword>
<evidence type="ECO:0000256" key="4">
    <source>
        <dbReference type="ARBA" id="ARBA00022679"/>
    </source>
</evidence>
<dbReference type="NCBIfam" id="TIGR01334">
    <property type="entry name" value="modD"/>
    <property type="match status" value="1"/>
</dbReference>
<evidence type="ECO:0000313" key="9">
    <source>
        <dbReference type="Proteomes" id="UP000001929"/>
    </source>
</evidence>
<feature type="domain" description="Quinolinate phosphoribosyl transferase C-terminal" evidence="6">
    <location>
        <begin position="107"/>
        <end position="278"/>
    </location>
</feature>
<dbReference type="STRING" id="269796.Rru_A1543"/>
<protein>
    <recommendedName>
        <fullName evidence="2">Putative pyrophosphorylase ModD</fullName>
    </recommendedName>
</protein>
<dbReference type="InterPro" id="IPR036068">
    <property type="entry name" value="Nicotinate_pribotase-like_C"/>
</dbReference>
<dbReference type="AlphaFoldDB" id="Q2RU52"/>
<organism evidence="8 9">
    <name type="scientific">Rhodospirillum rubrum (strain ATCC 11170 / ATH 1.1.1 / DSM 467 / LMG 4362 / NCIMB 8255 / S1)</name>
    <dbReference type="NCBI Taxonomy" id="269796"/>
    <lineage>
        <taxon>Bacteria</taxon>
        <taxon>Pseudomonadati</taxon>
        <taxon>Pseudomonadota</taxon>
        <taxon>Alphaproteobacteria</taxon>
        <taxon>Rhodospirillales</taxon>
        <taxon>Rhodospirillaceae</taxon>
        <taxon>Rhodospirillum</taxon>
    </lineage>
</organism>
<evidence type="ECO:0000256" key="1">
    <source>
        <dbReference type="ARBA" id="ARBA00009400"/>
    </source>
</evidence>
<dbReference type="PANTHER" id="PTHR32179:SF4">
    <property type="entry name" value="PYROPHOSPHORYLASE MODD-RELATED"/>
    <property type="match status" value="1"/>
</dbReference>
<dbReference type="PATRIC" id="fig|269796.9.peg.1613"/>
<dbReference type="PIRSF" id="PIRSF006250">
    <property type="entry name" value="NadC_ModD"/>
    <property type="match status" value="1"/>
</dbReference>
<dbReference type="InterPro" id="IPR022412">
    <property type="entry name" value="Quinolinate_PRibosylTrfase_N"/>
</dbReference>